<evidence type="ECO:0000256" key="5">
    <source>
        <dbReference type="ARBA" id="ARBA00022692"/>
    </source>
</evidence>
<accession>A0ABW5BKB6</accession>
<feature type="transmembrane region" description="Helical" evidence="8">
    <location>
        <begin position="193"/>
        <end position="211"/>
    </location>
</feature>
<feature type="transmembrane region" description="Helical" evidence="8">
    <location>
        <begin position="92"/>
        <end position="107"/>
    </location>
</feature>
<feature type="transmembrane region" description="Helical" evidence="8">
    <location>
        <begin position="223"/>
        <end position="240"/>
    </location>
</feature>
<feature type="transmembrane region" description="Helical" evidence="8">
    <location>
        <begin position="33"/>
        <end position="51"/>
    </location>
</feature>
<comment type="subcellular location">
    <subcellularLocation>
        <location evidence="1 8">Cell membrane</location>
        <topology evidence="1 8">Multi-pass membrane protein</topology>
    </subcellularLocation>
</comment>
<gene>
    <name evidence="9" type="ORF">ACFSKO_09645</name>
</gene>
<evidence type="ECO:0000256" key="3">
    <source>
        <dbReference type="ARBA" id="ARBA00022448"/>
    </source>
</evidence>
<sequence>MEVLIYLLIGMSSFFFVLVPVSGGIILNPLLSLIIEPHVAISLTVFFFTINSSIKATIFRRDIVWKYVFLMLPLSAATAVIGTFVIGVVPEVMLYVMMLLMTLFFALKKITPSLFKKKQSGHKQRAGFMLTSTMSGFMQGTGLGGGGSLRKVYFLSENLTLQQMHGTTSTLSVVLGTVSTIIRLQTDQVTLEVLTPILYLIPIMIISTIFGKKVLLKLSERTSDIIIKFTLVLTIAFLSLKLL</sequence>
<keyword evidence="10" id="KW-1185">Reference proteome</keyword>
<evidence type="ECO:0000313" key="10">
    <source>
        <dbReference type="Proteomes" id="UP001597294"/>
    </source>
</evidence>
<dbReference type="Proteomes" id="UP001597294">
    <property type="component" value="Unassembled WGS sequence"/>
</dbReference>
<dbReference type="Pfam" id="PF01925">
    <property type="entry name" value="TauE"/>
    <property type="match status" value="1"/>
</dbReference>
<dbReference type="RefSeq" id="WP_380250907.1">
    <property type="nucleotide sequence ID" value="NZ_JBHUII010000004.1"/>
</dbReference>
<evidence type="ECO:0000313" key="9">
    <source>
        <dbReference type="EMBL" id="MFD2205875.1"/>
    </source>
</evidence>
<comment type="caution">
    <text evidence="9">The sequence shown here is derived from an EMBL/GenBank/DDBJ whole genome shotgun (WGS) entry which is preliminary data.</text>
</comment>
<dbReference type="PANTHER" id="PTHR30269">
    <property type="entry name" value="TRANSMEMBRANE PROTEIN YFCA"/>
    <property type="match status" value="1"/>
</dbReference>
<dbReference type="EMBL" id="JBHUII010000004">
    <property type="protein sequence ID" value="MFD2205875.1"/>
    <property type="molecule type" value="Genomic_DNA"/>
</dbReference>
<feature type="transmembrane region" description="Helical" evidence="8">
    <location>
        <begin position="5"/>
        <end position="27"/>
    </location>
</feature>
<keyword evidence="5 8" id="KW-0812">Transmembrane</keyword>
<reference evidence="10" key="1">
    <citation type="journal article" date="2019" name="Int. J. Syst. Evol. Microbiol.">
        <title>The Global Catalogue of Microorganisms (GCM) 10K type strain sequencing project: providing services to taxonomists for standard genome sequencing and annotation.</title>
        <authorList>
            <consortium name="The Broad Institute Genomics Platform"/>
            <consortium name="The Broad Institute Genome Sequencing Center for Infectious Disease"/>
            <person name="Wu L."/>
            <person name="Ma J."/>
        </authorList>
    </citation>
    <scope>NUCLEOTIDE SEQUENCE [LARGE SCALE GENOMIC DNA]</scope>
    <source>
        <strain evidence="10">CGMCC 4.7192</strain>
    </source>
</reference>
<dbReference type="PANTHER" id="PTHR30269:SF37">
    <property type="entry name" value="MEMBRANE TRANSPORTER PROTEIN"/>
    <property type="match status" value="1"/>
</dbReference>
<evidence type="ECO:0000256" key="2">
    <source>
        <dbReference type="ARBA" id="ARBA00009142"/>
    </source>
</evidence>
<organism evidence="9 10">
    <name type="scientific">Kiloniella antarctica</name>
    <dbReference type="NCBI Taxonomy" id="1550907"/>
    <lineage>
        <taxon>Bacteria</taxon>
        <taxon>Pseudomonadati</taxon>
        <taxon>Pseudomonadota</taxon>
        <taxon>Alphaproteobacteria</taxon>
        <taxon>Rhodospirillales</taxon>
        <taxon>Kiloniellaceae</taxon>
        <taxon>Kiloniella</taxon>
    </lineage>
</organism>
<dbReference type="InterPro" id="IPR052017">
    <property type="entry name" value="TSUP"/>
</dbReference>
<evidence type="ECO:0000256" key="6">
    <source>
        <dbReference type="ARBA" id="ARBA00022989"/>
    </source>
</evidence>
<protein>
    <recommendedName>
        <fullName evidence="8">Probable membrane transporter protein</fullName>
    </recommendedName>
</protein>
<proteinExistence type="inferred from homology"/>
<evidence type="ECO:0000256" key="4">
    <source>
        <dbReference type="ARBA" id="ARBA00022475"/>
    </source>
</evidence>
<keyword evidence="7 8" id="KW-0472">Membrane</keyword>
<name>A0ABW5BKB6_9PROT</name>
<keyword evidence="3" id="KW-0813">Transport</keyword>
<keyword evidence="6 8" id="KW-1133">Transmembrane helix</keyword>
<evidence type="ECO:0000256" key="7">
    <source>
        <dbReference type="ARBA" id="ARBA00023136"/>
    </source>
</evidence>
<comment type="similarity">
    <text evidence="2 8">Belongs to the 4-toluene sulfonate uptake permease (TSUP) (TC 2.A.102) family.</text>
</comment>
<evidence type="ECO:0000256" key="1">
    <source>
        <dbReference type="ARBA" id="ARBA00004651"/>
    </source>
</evidence>
<feature type="transmembrane region" description="Helical" evidence="8">
    <location>
        <begin position="63"/>
        <end position="86"/>
    </location>
</feature>
<keyword evidence="4 8" id="KW-1003">Cell membrane</keyword>
<dbReference type="InterPro" id="IPR002781">
    <property type="entry name" value="TM_pro_TauE-like"/>
</dbReference>
<evidence type="ECO:0000256" key="8">
    <source>
        <dbReference type="RuleBase" id="RU363041"/>
    </source>
</evidence>